<dbReference type="CDD" id="cd00067">
    <property type="entry name" value="GAL4"/>
    <property type="match status" value="1"/>
</dbReference>
<dbReference type="InterPro" id="IPR053178">
    <property type="entry name" value="Osmoadaptation_assoc"/>
</dbReference>
<dbReference type="SMART" id="SM00066">
    <property type="entry name" value="GAL4"/>
    <property type="match status" value="1"/>
</dbReference>
<accession>A0A6A6X4L3</accession>
<keyword evidence="1" id="KW-0539">Nucleus</keyword>
<dbReference type="GO" id="GO:0008270">
    <property type="term" value="F:zinc ion binding"/>
    <property type="evidence" value="ECO:0007669"/>
    <property type="project" value="InterPro"/>
</dbReference>
<dbReference type="Proteomes" id="UP000799757">
    <property type="component" value="Unassembled WGS sequence"/>
</dbReference>
<evidence type="ECO:0000313" key="4">
    <source>
        <dbReference type="EMBL" id="KAF2791178.1"/>
    </source>
</evidence>
<protein>
    <recommendedName>
        <fullName evidence="3">Zn(2)-C6 fungal-type domain-containing protein</fullName>
    </recommendedName>
</protein>
<dbReference type="PANTHER" id="PTHR38111:SF2">
    <property type="entry name" value="FINGER DOMAIN PROTEIN, PUTATIVE (AFU_ORTHOLOGUE AFUA_1G01560)-RELATED"/>
    <property type="match status" value="1"/>
</dbReference>
<feature type="domain" description="Zn(2)-C6 fungal-type" evidence="3">
    <location>
        <begin position="10"/>
        <end position="38"/>
    </location>
</feature>
<dbReference type="OrthoDB" id="5126878at2759"/>
<feature type="region of interest" description="Disordered" evidence="2">
    <location>
        <begin position="316"/>
        <end position="335"/>
    </location>
</feature>
<keyword evidence="5" id="KW-1185">Reference proteome</keyword>
<dbReference type="InterPro" id="IPR021858">
    <property type="entry name" value="Fun_TF"/>
</dbReference>
<evidence type="ECO:0000313" key="5">
    <source>
        <dbReference type="Proteomes" id="UP000799757"/>
    </source>
</evidence>
<evidence type="ECO:0000256" key="1">
    <source>
        <dbReference type="ARBA" id="ARBA00023242"/>
    </source>
</evidence>
<sequence>MVGVGGRSKACDNCRRRHVKCDLATPKCRRCIKARLQCDGPRGIAIIPYDGQNKSSQTVNEHRDGVGVSTTGRGLVMPINLRLSVPHEDIFRAFIHSHLLLGNEEIVIAPEVDHPISAQCFLALSATYFGIKHEQKAITQYGLRRYGSALSVVYKALANDDESRSFDVLEAVMIMALIEFLISEREDGWIYHSRGLERLFNIRGLELIASRSCLLILERTRASIIFAAIVLHQPTNLARPEWKTRPWLFHPERIDSLKLLFDILADCPELFVLRDRISTDPDESSKGPAVQLLSTKCRHIIRDLKQWEQDWASSASHASIEIPSPPTTPRSTDSDGKSRFIWPTILQYKSLYHAKAMTVYNGALVLVLRFLHGLRLTEDTHEREALQEQIHAAGLIICRSVDYHHQKTWAEQSSFGLLFPLRMAYDAVGRDHPTIEIWVKGILDDISAGRQGSWKSAKTLLEIRA</sequence>
<dbReference type="Pfam" id="PF11951">
    <property type="entry name" value="Fungal_trans_2"/>
    <property type="match status" value="1"/>
</dbReference>
<evidence type="ECO:0000256" key="2">
    <source>
        <dbReference type="SAM" id="MobiDB-lite"/>
    </source>
</evidence>
<dbReference type="InterPro" id="IPR001138">
    <property type="entry name" value="Zn2Cys6_DnaBD"/>
</dbReference>
<dbReference type="GO" id="GO:0000981">
    <property type="term" value="F:DNA-binding transcription factor activity, RNA polymerase II-specific"/>
    <property type="evidence" value="ECO:0007669"/>
    <property type="project" value="InterPro"/>
</dbReference>
<dbReference type="PANTHER" id="PTHR38111">
    <property type="entry name" value="ZN(2)-C6 FUNGAL-TYPE DOMAIN-CONTAINING PROTEIN-RELATED"/>
    <property type="match status" value="1"/>
</dbReference>
<dbReference type="SUPFAM" id="SSF57701">
    <property type="entry name" value="Zn2/Cys6 DNA-binding domain"/>
    <property type="match status" value="1"/>
</dbReference>
<dbReference type="Gene3D" id="4.10.240.10">
    <property type="entry name" value="Zn(2)-C6 fungal-type DNA-binding domain"/>
    <property type="match status" value="1"/>
</dbReference>
<name>A0A6A6X4L3_9PLEO</name>
<dbReference type="EMBL" id="MU002033">
    <property type="protein sequence ID" value="KAF2791178.1"/>
    <property type="molecule type" value="Genomic_DNA"/>
</dbReference>
<dbReference type="PROSITE" id="PS50048">
    <property type="entry name" value="ZN2_CY6_FUNGAL_2"/>
    <property type="match status" value="1"/>
</dbReference>
<gene>
    <name evidence="4" type="ORF">K505DRAFT_376973</name>
</gene>
<evidence type="ECO:0000259" key="3">
    <source>
        <dbReference type="PROSITE" id="PS50048"/>
    </source>
</evidence>
<dbReference type="AlphaFoldDB" id="A0A6A6X4L3"/>
<dbReference type="Pfam" id="PF00172">
    <property type="entry name" value="Zn_clus"/>
    <property type="match status" value="1"/>
</dbReference>
<proteinExistence type="predicted"/>
<dbReference type="PROSITE" id="PS00463">
    <property type="entry name" value="ZN2_CY6_FUNGAL_1"/>
    <property type="match status" value="1"/>
</dbReference>
<organism evidence="4 5">
    <name type="scientific">Melanomma pulvis-pyrius CBS 109.77</name>
    <dbReference type="NCBI Taxonomy" id="1314802"/>
    <lineage>
        <taxon>Eukaryota</taxon>
        <taxon>Fungi</taxon>
        <taxon>Dikarya</taxon>
        <taxon>Ascomycota</taxon>
        <taxon>Pezizomycotina</taxon>
        <taxon>Dothideomycetes</taxon>
        <taxon>Pleosporomycetidae</taxon>
        <taxon>Pleosporales</taxon>
        <taxon>Melanommataceae</taxon>
        <taxon>Melanomma</taxon>
    </lineage>
</organism>
<dbReference type="InterPro" id="IPR036864">
    <property type="entry name" value="Zn2-C6_fun-type_DNA-bd_sf"/>
</dbReference>
<reference evidence="4" key="1">
    <citation type="journal article" date="2020" name="Stud. Mycol.">
        <title>101 Dothideomycetes genomes: a test case for predicting lifestyles and emergence of pathogens.</title>
        <authorList>
            <person name="Haridas S."/>
            <person name="Albert R."/>
            <person name="Binder M."/>
            <person name="Bloem J."/>
            <person name="Labutti K."/>
            <person name="Salamov A."/>
            <person name="Andreopoulos B."/>
            <person name="Baker S."/>
            <person name="Barry K."/>
            <person name="Bills G."/>
            <person name="Bluhm B."/>
            <person name="Cannon C."/>
            <person name="Castanera R."/>
            <person name="Culley D."/>
            <person name="Daum C."/>
            <person name="Ezra D."/>
            <person name="Gonzalez J."/>
            <person name="Henrissat B."/>
            <person name="Kuo A."/>
            <person name="Liang C."/>
            <person name="Lipzen A."/>
            <person name="Lutzoni F."/>
            <person name="Magnuson J."/>
            <person name="Mondo S."/>
            <person name="Nolan M."/>
            <person name="Ohm R."/>
            <person name="Pangilinan J."/>
            <person name="Park H.-J."/>
            <person name="Ramirez L."/>
            <person name="Alfaro M."/>
            <person name="Sun H."/>
            <person name="Tritt A."/>
            <person name="Yoshinaga Y."/>
            <person name="Zwiers L.-H."/>
            <person name="Turgeon B."/>
            <person name="Goodwin S."/>
            <person name="Spatafora J."/>
            <person name="Crous P."/>
            <person name="Grigoriev I."/>
        </authorList>
    </citation>
    <scope>NUCLEOTIDE SEQUENCE</scope>
    <source>
        <strain evidence="4">CBS 109.77</strain>
    </source>
</reference>